<dbReference type="InterPro" id="IPR009009">
    <property type="entry name" value="RlpA-like_DPBB"/>
</dbReference>
<comment type="caution">
    <text evidence="7">The sequence shown here is derived from an EMBL/GenBank/DDBJ whole genome shotgun (WGS) entry which is preliminary data.</text>
</comment>
<dbReference type="CDD" id="cd22268">
    <property type="entry name" value="DPBB_RlpA-like"/>
    <property type="match status" value="1"/>
</dbReference>
<comment type="function">
    <text evidence="4">Lytic transglycosylase with a strong preference for naked glycan strands that lack stem peptides.</text>
</comment>
<dbReference type="PANTHER" id="PTHR34183">
    <property type="entry name" value="ENDOLYTIC PEPTIDOGLYCAN TRANSGLYCOSYLASE RLPA"/>
    <property type="match status" value="1"/>
</dbReference>
<dbReference type="EC" id="4.2.2.-" evidence="4"/>
<organism evidence="7 8">
    <name type="scientific">Tectimicrobiota bacterium</name>
    <dbReference type="NCBI Taxonomy" id="2528274"/>
    <lineage>
        <taxon>Bacteria</taxon>
        <taxon>Pseudomonadati</taxon>
        <taxon>Nitrospinota/Tectimicrobiota group</taxon>
        <taxon>Candidatus Tectimicrobiota</taxon>
    </lineage>
</organism>
<dbReference type="SUPFAM" id="SSF50685">
    <property type="entry name" value="Barwin-like endoglucanases"/>
    <property type="match status" value="1"/>
</dbReference>
<dbReference type="Pfam" id="PF03330">
    <property type="entry name" value="DPBB_1"/>
    <property type="match status" value="1"/>
</dbReference>
<keyword evidence="1" id="KW-0732">Signal</keyword>
<keyword evidence="4" id="KW-0564">Palmitate</keyword>
<evidence type="ECO:0000256" key="3">
    <source>
        <dbReference type="ARBA" id="ARBA00023316"/>
    </source>
</evidence>
<reference evidence="7" key="1">
    <citation type="submission" date="2020-07" db="EMBL/GenBank/DDBJ databases">
        <title>Huge and variable diversity of episymbiotic CPR bacteria and DPANN archaea in groundwater ecosystems.</title>
        <authorList>
            <person name="He C.Y."/>
            <person name="Keren R."/>
            <person name="Whittaker M."/>
            <person name="Farag I.F."/>
            <person name="Doudna J."/>
            <person name="Cate J.H.D."/>
            <person name="Banfield J.F."/>
        </authorList>
    </citation>
    <scope>NUCLEOTIDE SEQUENCE</scope>
    <source>
        <strain evidence="7">NC_groundwater_763_Ag_S-0.2um_68_21</strain>
    </source>
</reference>
<dbReference type="AlphaFoldDB" id="A0A932MLS1"/>
<protein>
    <recommendedName>
        <fullName evidence="4">Probable endolytic peptidoglycan transglycosylase RlpA</fullName>
        <ecNumber evidence="4">4.2.2.-</ecNumber>
    </recommendedName>
</protein>
<comment type="similarity">
    <text evidence="4 5">Belongs to the RlpA family.</text>
</comment>
<dbReference type="InterPro" id="IPR034718">
    <property type="entry name" value="RlpA"/>
</dbReference>
<comment type="subcellular location">
    <subcellularLocation>
        <location evidence="4">Cell membrane</location>
        <topology evidence="4">Lipid-anchor</topology>
    </subcellularLocation>
</comment>
<evidence type="ECO:0000313" key="8">
    <source>
        <dbReference type="Proteomes" id="UP000782312"/>
    </source>
</evidence>
<sequence>MASGPREGRALRWRIWLLLLGMAASGCASRPEPYSRSSPEHELSGLASWYGRPHHGQRTANGERFDMHMMTAAHRTLPFHTIVRVERLDDGRAVSVRINDRGPFIEGRVIDLSRASAEKLGMVEAGVAPVRLTPLRVPPAGAQRWVVMLGKFGREEDARRFSMNFRARWKDIRVVASADGPGRSFHVQLQGFREASEARAMLDRLRREGYTAFLATVP</sequence>
<dbReference type="GO" id="GO:0005886">
    <property type="term" value="C:plasma membrane"/>
    <property type="evidence" value="ECO:0007669"/>
    <property type="project" value="UniProtKB-SubCell"/>
</dbReference>
<dbReference type="Gene3D" id="3.30.70.1070">
    <property type="entry name" value="Sporulation related repeat"/>
    <property type="match status" value="1"/>
</dbReference>
<dbReference type="PANTHER" id="PTHR34183:SF8">
    <property type="entry name" value="ENDOLYTIC PEPTIDOGLYCAN TRANSGLYCOSYLASE RLPA-RELATED"/>
    <property type="match status" value="1"/>
</dbReference>
<keyword evidence="2 4" id="KW-0456">Lyase</keyword>
<keyword evidence="4" id="KW-0449">Lipoprotein</keyword>
<name>A0A932MLS1_UNCTE</name>
<dbReference type="NCBIfam" id="TIGR00413">
    <property type="entry name" value="rlpA"/>
    <property type="match status" value="1"/>
</dbReference>
<dbReference type="HAMAP" id="MF_02071">
    <property type="entry name" value="RlpA"/>
    <property type="match status" value="1"/>
</dbReference>
<accession>A0A932MLS1</accession>
<dbReference type="InterPro" id="IPR007730">
    <property type="entry name" value="SPOR-like_dom"/>
</dbReference>
<dbReference type="Proteomes" id="UP000782312">
    <property type="component" value="Unassembled WGS sequence"/>
</dbReference>
<dbReference type="GO" id="GO:0042834">
    <property type="term" value="F:peptidoglycan binding"/>
    <property type="evidence" value="ECO:0007669"/>
    <property type="project" value="InterPro"/>
</dbReference>
<evidence type="ECO:0000256" key="4">
    <source>
        <dbReference type="HAMAP-Rule" id="MF_02071"/>
    </source>
</evidence>
<dbReference type="PROSITE" id="PS51257">
    <property type="entry name" value="PROKAR_LIPOPROTEIN"/>
    <property type="match status" value="1"/>
</dbReference>
<dbReference type="InterPro" id="IPR012997">
    <property type="entry name" value="RplA"/>
</dbReference>
<dbReference type="InterPro" id="IPR036680">
    <property type="entry name" value="SPOR-like_sf"/>
</dbReference>
<dbReference type="SUPFAM" id="SSF110997">
    <property type="entry name" value="Sporulation related repeat"/>
    <property type="match status" value="1"/>
</dbReference>
<evidence type="ECO:0000259" key="6">
    <source>
        <dbReference type="PROSITE" id="PS51724"/>
    </source>
</evidence>
<dbReference type="EMBL" id="JACPUR010000013">
    <property type="protein sequence ID" value="MBI3126850.1"/>
    <property type="molecule type" value="Genomic_DNA"/>
</dbReference>
<evidence type="ECO:0000256" key="5">
    <source>
        <dbReference type="RuleBase" id="RU003495"/>
    </source>
</evidence>
<evidence type="ECO:0000256" key="2">
    <source>
        <dbReference type="ARBA" id="ARBA00023239"/>
    </source>
</evidence>
<dbReference type="GO" id="GO:0008932">
    <property type="term" value="F:lytic endotransglycosylase activity"/>
    <property type="evidence" value="ECO:0007669"/>
    <property type="project" value="UniProtKB-UniRule"/>
</dbReference>
<proteinExistence type="inferred from homology"/>
<evidence type="ECO:0000313" key="7">
    <source>
        <dbReference type="EMBL" id="MBI3126850.1"/>
    </source>
</evidence>
<feature type="domain" description="SPOR" evidence="6">
    <location>
        <begin position="139"/>
        <end position="218"/>
    </location>
</feature>
<keyword evidence="4" id="KW-0472">Membrane</keyword>
<dbReference type="GO" id="GO:0000270">
    <property type="term" value="P:peptidoglycan metabolic process"/>
    <property type="evidence" value="ECO:0007669"/>
    <property type="project" value="UniProtKB-UniRule"/>
</dbReference>
<keyword evidence="3 4" id="KW-0961">Cell wall biogenesis/degradation</keyword>
<gene>
    <name evidence="4" type="primary">rlpA</name>
    <name evidence="7" type="ORF">HYZ11_04530</name>
</gene>
<keyword evidence="4" id="KW-1003">Cell membrane</keyword>
<dbReference type="GO" id="GO:0071555">
    <property type="term" value="P:cell wall organization"/>
    <property type="evidence" value="ECO:0007669"/>
    <property type="project" value="UniProtKB-KW"/>
</dbReference>
<dbReference type="Gene3D" id="2.40.40.10">
    <property type="entry name" value="RlpA-like domain"/>
    <property type="match status" value="1"/>
</dbReference>
<dbReference type="InterPro" id="IPR036908">
    <property type="entry name" value="RlpA-like_sf"/>
</dbReference>
<dbReference type="PROSITE" id="PS51724">
    <property type="entry name" value="SPOR"/>
    <property type="match status" value="1"/>
</dbReference>
<evidence type="ECO:0000256" key="1">
    <source>
        <dbReference type="ARBA" id="ARBA00022729"/>
    </source>
</evidence>